<dbReference type="HAMAP" id="MF_01629">
    <property type="entry name" value="PdxH"/>
    <property type="match status" value="1"/>
</dbReference>
<comment type="caution">
    <text evidence="7">Lacks conserved residue(s) required for the propagation of feature annotation.</text>
</comment>
<evidence type="ECO:0000256" key="1">
    <source>
        <dbReference type="ARBA" id="ARBA00007301"/>
    </source>
</evidence>
<comment type="catalytic activity">
    <reaction evidence="7">
        <text>pyridoxamine 5'-phosphate + O2 + H2O = pyridoxal 5'-phosphate + H2O2 + NH4(+)</text>
        <dbReference type="Rhea" id="RHEA:15817"/>
        <dbReference type="ChEBI" id="CHEBI:15377"/>
        <dbReference type="ChEBI" id="CHEBI:15379"/>
        <dbReference type="ChEBI" id="CHEBI:16240"/>
        <dbReference type="ChEBI" id="CHEBI:28938"/>
        <dbReference type="ChEBI" id="CHEBI:58451"/>
        <dbReference type="ChEBI" id="CHEBI:597326"/>
        <dbReference type="EC" id="1.4.3.5"/>
    </reaction>
</comment>
<comment type="similarity">
    <text evidence="1 7">Belongs to the pyridoxamine 5'-phosphate oxidase family.</text>
</comment>
<gene>
    <name evidence="7 12" type="primary">pdxH</name>
    <name evidence="12" type="ORF">NEJAP_3117</name>
</gene>
<accession>A0A7R6PV24</accession>
<dbReference type="Pfam" id="PF10590">
    <property type="entry name" value="PNP_phzG_C"/>
    <property type="match status" value="1"/>
</dbReference>
<dbReference type="FunFam" id="2.30.110.10:FF:000020">
    <property type="entry name" value="PNPO isoform 11"/>
    <property type="match status" value="1"/>
</dbReference>
<dbReference type="PANTHER" id="PTHR10851">
    <property type="entry name" value="PYRIDOXINE-5-PHOSPHATE OXIDASE"/>
    <property type="match status" value="1"/>
</dbReference>
<dbReference type="PIRSF" id="PIRSF000190">
    <property type="entry name" value="Pyd_amn-ph_oxd"/>
    <property type="match status" value="1"/>
</dbReference>
<feature type="binding site" evidence="7 9">
    <location>
        <position position="87"/>
    </location>
    <ligand>
        <name>FMN</name>
        <dbReference type="ChEBI" id="CHEBI:58210"/>
    </ligand>
</feature>
<dbReference type="AlphaFoldDB" id="A0A7R6PV24"/>
<dbReference type="InterPro" id="IPR011576">
    <property type="entry name" value="Pyridox_Oxase_N"/>
</dbReference>
<comment type="catalytic activity">
    <reaction evidence="7">
        <text>pyridoxine 5'-phosphate + O2 = pyridoxal 5'-phosphate + H2O2</text>
        <dbReference type="Rhea" id="RHEA:15149"/>
        <dbReference type="ChEBI" id="CHEBI:15379"/>
        <dbReference type="ChEBI" id="CHEBI:16240"/>
        <dbReference type="ChEBI" id="CHEBI:58589"/>
        <dbReference type="ChEBI" id="CHEBI:597326"/>
        <dbReference type="EC" id="1.4.3.5"/>
    </reaction>
</comment>
<dbReference type="InterPro" id="IPR019740">
    <property type="entry name" value="Pyridox_Oxase_CS"/>
</dbReference>
<keyword evidence="5 7" id="KW-0560">Oxidoreductase</keyword>
<feature type="binding site" evidence="7 9">
    <location>
        <begin position="80"/>
        <end position="81"/>
    </location>
    <ligand>
        <name>FMN</name>
        <dbReference type="ChEBI" id="CHEBI:58210"/>
    </ligand>
</feature>
<dbReference type="KEGG" id="njp:NEJAP_3117"/>
<feature type="domain" description="Pyridoxine 5'-phosphate oxidase dimerisation C-terminal" evidence="11">
    <location>
        <begin position="176"/>
        <end position="216"/>
    </location>
</feature>
<dbReference type="InterPro" id="IPR012349">
    <property type="entry name" value="Split_barrel_FMN-bd"/>
</dbReference>
<sequence>MSDNAGDVTHLRREYVSSGITRDTIASDPFVQFTEWFDVACKVRPDDASSMTLATANKQGMPSARIVLLKHFDVEGFAWYTDYQSQKGCELEENPQAEIMFYWYGLERQVRIQGRVEKLTSEQADNYFHQRPIGSQLSAVASQQSQPIASRDELEARVEQLQSQYKNQEVPCPERWGGYRLIPTKFEFWQGRESRLHDRFTYSLDGNSWEIKRLQP</sequence>
<feature type="binding site" evidence="7 8">
    <location>
        <position position="70"/>
    </location>
    <ligand>
        <name>substrate</name>
    </ligand>
</feature>
<feature type="binding site" evidence="7 9">
    <location>
        <position position="109"/>
    </location>
    <ligand>
        <name>FMN</name>
        <dbReference type="ChEBI" id="CHEBI:58210"/>
    </ligand>
</feature>
<evidence type="ECO:0000313" key="13">
    <source>
        <dbReference type="Proteomes" id="UP000595332"/>
    </source>
</evidence>
<name>A0A7R6PV24_9GAMM</name>
<dbReference type="NCBIfam" id="TIGR00558">
    <property type="entry name" value="pdxH"/>
    <property type="match status" value="1"/>
</dbReference>
<evidence type="ECO:0000259" key="11">
    <source>
        <dbReference type="Pfam" id="PF10590"/>
    </source>
</evidence>
<feature type="binding site" evidence="7 9">
    <location>
        <begin position="65"/>
        <end position="70"/>
    </location>
    <ligand>
        <name>FMN</name>
        <dbReference type="ChEBI" id="CHEBI:58210"/>
    </ligand>
</feature>
<evidence type="ECO:0000256" key="3">
    <source>
        <dbReference type="ARBA" id="ARBA00022630"/>
    </source>
</evidence>
<dbReference type="EMBL" id="AP014546">
    <property type="protein sequence ID" value="BBB31055.1"/>
    <property type="molecule type" value="Genomic_DNA"/>
</dbReference>
<dbReference type="InterPro" id="IPR000659">
    <property type="entry name" value="Pyridox_Oxase"/>
</dbReference>
<feature type="domain" description="Pyridoxamine 5'-phosphate oxidase N-terminal" evidence="10">
    <location>
        <begin position="47"/>
        <end position="164"/>
    </location>
</feature>
<reference evidence="12 13" key="1">
    <citation type="journal article" date="2008" name="Int. J. Syst. Evol. Microbiol.">
        <title>Neptunomonas japonica sp. nov., an Osedax japonicus symbiont-like bacterium isolated from sediment adjacent to sperm whale carcasses off Kagoshima, Japan.</title>
        <authorList>
            <person name="Miyazaki M."/>
            <person name="Nogi Y."/>
            <person name="Fujiwara Y."/>
            <person name="Kawato M."/>
            <person name="Kubokawa K."/>
            <person name="Horikoshi K."/>
        </authorList>
    </citation>
    <scope>NUCLEOTIDE SEQUENCE [LARGE SCALE GENOMIC DNA]</scope>
    <source>
        <strain evidence="12 13">JAMM 1380</strain>
    </source>
</reference>
<feature type="binding site" evidence="7 8">
    <location>
        <begin position="195"/>
        <end position="197"/>
    </location>
    <ligand>
        <name>substrate</name>
    </ligand>
</feature>
<dbReference type="NCBIfam" id="NF004231">
    <property type="entry name" value="PRK05679.1"/>
    <property type="match status" value="1"/>
</dbReference>
<evidence type="ECO:0000259" key="10">
    <source>
        <dbReference type="Pfam" id="PF01243"/>
    </source>
</evidence>
<dbReference type="GO" id="GO:0010181">
    <property type="term" value="F:FMN binding"/>
    <property type="evidence" value="ECO:0007669"/>
    <property type="project" value="UniProtKB-UniRule"/>
</dbReference>
<protein>
    <recommendedName>
        <fullName evidence="7">Pyridoxine/pyridoxamine 5'-phosphate oxidase</fullName>
        <ecNumber evidence="7">1.4.3.5</ecNumber>
    </recommendedName>
    <alternativeName>
        <fullName evidence="7">PNP/PMP oxidase</fullName>
        <shortName evidence="7">PNPOx</shortName>
    </alternativeName>
    <alternativeName>
        <fullName evidence="7">Pyridoxal 5'-phosphate synthase</fullName>
    </alternativeName>
</protein>
<proteinExistence type="inferred from homology"/>
<feature type="binding site" evidence="7 9">
    <location>
        <begin position="144"/>
        <end position="145"/>
    </location>
    <ligand>
        <name>FMN</name>
        <dbReference type="ChEBI" id="CHEBI:58210"/>
    </ligand>
</feature>
<dbReference type="PROSITE" id="PS01064">
    <property type="entry name" value="PYRIDOX_OXIDASE"/>
    <property type="match status" value="1"/>
</dbReference>
<feature type="binding site" evidence="8">
    <location>
        <begin position="12"/>
        <end position="15"/>
    </location>
    <ligand>
        <name>substrate</name>
    </ligand>
</feature>
<dbReference type="PANTHER" id="PTHR10851:SF0">
    <property type="entry name" value="PYRIDOXINE-5'-PHOSPHATE OXIDASE"/>
    <property type="match status" value="1"/>
</dbReference>
<comment type="pathway">
    <text evidence="7">Cofactor metabolism; pyridoxal 5'-phosphate salvage; pyridoxal 5'-phosphate from pyridoxamine 5'-phosphate: step 1/1.</text>
</comment>
<evidence type="ECO:0000256" key="7">
    <source>
        <dbReference type="HAMAP-Rule" id="MF_01629"/>
    </source>
</evidence>
<keyword evidence="6 7" id="KW-0664">Pyridoxine biosynthesis</keyword>
<evidence type="ECO:0000256" key="2">
    <source>
        <dbReference type="ARBA" id="ARBA00011738"/>
    </source>
</evidence>
<feature type="binding site" evidence="7 8">
    <location>
        <position position="131"/>
    </location>
    <ligand>
        <name>substrate</name>
    </ligand>
</feature>
<evidence type="ECO:0000256" key="4">
    <source>
        <dbReference type="ARBA" id="ARBA00022643"/>
    </source>
</evidence>
<dbReference type="Pfam" id="PF01243">
    <property type="entry name" value="PNPOx_N"/>
    <property type="match status" value="1"/>
</dbReference>
<dbReference type="Gene3D" id="2.30.110.10">
    <property type="entry name" value="Electron Transport, Fmn-binding Protein, Chain A"/>
    <property type="match status" value="1"/>
</dbReference>
<evidence type="ECO:0000256" key="6">
    <source>
        <dbReference type="ARBA" id="ARBA00023096"/>
    </source>
</evidence>
<dbReference type="SUPFAM" id="SSF50475">
    <property type="entry name" value="FMN-binding split barrel"/>
    <property type="match status" value="1"/>
</dbReference>
<comment type="cofactor">
    <cofactor evidence="7 9">
        <name>FMN</name>
        <dbReference type="ChEBI" id="CHEBI:58210"/>
    </cofactor>
    <text evidence="7 9">Binds 1 FMN per subunit.</text>
</comment>
<dbReference type="Proteomes" id="UP000595332">
    <property type="component" value="Chromosome"/>
</dbReference>
<feature type="binding site" evidence="7 9">
    <location>
        <position position="199"/>
    </location>
    <ligand>
        <name>FMN</name>
        <dbReference type="ChEBI" id="CHEBI:58210"/>
    </ligand>
</feature>
<dbReference type="UniPathway" id="UPA01068">
    <property type="reaction ID" value="UER00304"/>
</dbReference>
<comment type="pathway">
    <text evidence="7">Cofactor metabolism; pyridoxal 5'-phosphate salvage; pyridoxal 5'-phosphate from pyridoxine 5'-phosphate: step 1/1.</text>
</comment>
<evidence type="ECO:0000256" key="5">
    <source>
        <dbReference type="ARBA" id="ARBA00023002"/>
    </source>
</evidence>
<keyword evidence="13" id="KW-1185">Reference proteome</keyword>
<comment type="function">
    <text evidence="7">Catalyzes the oxidation of either pyridoxine 5'-phosphate (PNP) or pyridoxamine 5'-phosphate (PMP) into pyridoxal 5'-phosphate (PLP).</text>
</comment>
<keyword evidence="3 7" id="KW-0285">Flavoprotein</keyword>
<dbReference type="EC" id="1.4.3.5" evidence="7"/>
<evidence type="ECO:0000256" key="8">
    <source>
        <dbReference type="PIRSR" id="PIRSR000190-1"/>
    </source>
</evidence>
<dbReference type="InterPro" id="IPR019576">
    <property type="entry name" value="Pyridoxamine_oxidase_dimer_C"/>
</dbReference>
<dbReference type="GO" id="GO:0008615">
    <property type="term" value="P:pyridoxine biosynthetic process"/>
    <property type="evidence" value="ECO:0007669"/>
    <property type="project" value="UniProtKB-UniRule"/>
</dbReference>
<evidence type="ECO:0000256" key="9">
    <source>
        <dbReference type="PIRSR" id="PIRSR000190-2"/>
    </source>
</evidence>
<evidence type="ECO:0000313" key="12">
    <source>
        <dbReference type="EMBL" id="BBB31055.1"/>
    </source>
</evidence>
<organism evidence="12 13">
    <name type="scientific">Neptunomonas japonica JAMM 1380</name>
    <dbReference type="NCBI Taxonomy" id="1441457"/>
    <lineage>
        <taxon>Bacteria</taxon>
        <taxon>Pseudomonadati</taxon>
        <taxon>Pseudomonadota</taxon>
        <taxon>Gammaproteobacteria</taxon>
        <taxon>Oceanospirillales</taxon>
        <taxon>Oceanospirillaceae</taxon>
        <taxon>Neptunomonas</taxon>
    </lineage>
</organism>
<comment type="subunit">
    <text evidence="2 7">Homodimer.</text>
</comment>
<keyword evidence="4 7" id="KW-0288">FMN</keyword>
<feature type="binding site" evidence="7 8">
    <location>
        <position position="127"/>
    </location>
    <ligand>
        <name>substrate</name>
    </ligand>
</feature>
<feature type="binding site" evidence="7 9">
    <location>
        <position position="189"/>
    </location>
    <ligand>
        <name>FMN</name>
        <dbReference type="ChEBI" id="CHEBI:58210"/>
    </ligand>
</feature>
<feature type="binding site" evidence="7 8">
    <location>
        <position position="135"/>
    </location>
    <ligand>
        <name>substrate</name>
    </ligand>
</feature>
<dbReference type="GO" id="GO:0004733">
    <property type="term" value="F:pyridoxamine phosphate oxidase activity"/>
    <property type="evidence" value="ECO:0007669"/>
    <property type="project" value="UniProtKB-UniRule"/>
</dbReference>
<dbReference type="RefSeq" id="WP_201348186.1">
    <property type="nucleotide sequence ID" value="NZ_AP014546.1"/>
</dbReference>